<dbReference type="AlphaFoldDB" id="A0A556SR93"/>
<dbReference type="InterPro" id="IPR011990">
    <property type="entry name" value="TPR-like_helical_dom_sf"/>
</dbReference>
<evidence type="ECO:0000313" key="3">
    <source>
        <dbReference type="EMBL" id="TSK03662.1"/>
    </source>
</evidence>
<evidence type="ECO:0000256" key="1">
    <source>
        <dbReference type="PROSITE-ProRule" id="PRU00339"/>
    </source>
</evidence>
<proteinExistence type="predicted"/>
<organism evidence="3 4">
    <name type="scientific">Gilliamella apicola</name>
    <dbReference type="NCBI Taxonomy" id="1196095"/>
    <lineage>
        <taxon>Bacteria</taxon>
        <taxon>Pseudomonadati</taxon>
        <taxon>Pseudomonadota</taxon>
        <taxon>Gammaproteobacteria</taxon>
        <taxon>Orbales</taxon>
        <taxon>Orbaceae</taxon>
        <taxon>Gilliamella</taxon>
    </lineage>
</organism>
<sequence length="485" mass="55303">MNYFSRCCKSSRLLEPKFMVVCSMLFFVVGCQNSTVKYNMNEQQKIYINETTKNYGGLIEIYKQRLKREDTEETRHKLARAYYLSNDFNAVKRVLEPIIKNTKNDGILILYGHVESRLGHNDTALEYLNRAIEIDSKNGEAYNVKGIVLLKKRQYDAARFAFHEARENFYDENKVTNNLAMLSILNKEYSEAYKQLNILYTKGYRDQTILHNLLFTLVKLDKLQLAKSFCIAHKLSNEPDILIQELRRIEPIDAIKFNEVKPSQSDNQKQYTIEKAAEQLASNTKADITIKDKNATKPIKTAKSVTPTKSVTQTKSSINAKLSNMSKLDEKDSSTTTNLVTNVPSVSAKQTKQTTQTKQTKQTTSAQSTILAVRSGEHAKFSRITFETENKLSKKNYSVEKISPTEFKLSFYDVSLPAEGINSIIKRISGSDRDFATITGTLTAEKTLILQIKTKQKSTVKDFYVGSNPKGKAHCFAFDFYLEKK</sequence>
<dbReference type="InterPro" id="IPR019734">
    <property type="entry name" value="TPR_rpt"/>
</dbReference>
<name>A0A556SR93_9GAMM</name>
<protein>
    <submittedName>
        <fullName evidence="3">Uncharacterized protein</fullName>
    </submittedName>
</protein>
<dbReference type="PROSITE" id="PS51257">
    <property type="entry name" value="PROKAR_LIPOPROTEIN"/>
    <property type="match status" value="1"/>
</dbReference>
<dbReference type="Pfam" id="PF13181">
    <property type="entry name" value="TPR_8"/>
    <property type="match status" value="1"/>
</dbReference>
<feature type="region of interest" description="Disordered" evidence="2">
    <location>
        <begin position="347"/>
        <end position="368"/>
    </location>
</feature>
<keyword evidence="1" id="KW-0802">TPR repeat</keyword>
<dbReference type="SUPFAM" id="SSF48452">
    <property type="entry name" value="TPR-like"/>
    <property type="match status" value="1"/>
</dbReference>
<gene>
    <name evidence="3" type="ORF">FPQ15_04560</name>
</gene>
<dbReference type="EMBL" id="VMHM01000005">
    <property type="protein sequence ID" value="TSK03662.1"/>
    <property type="molecule type" value="Genomic_DNA"/>
</dbReference>
<dbReference type="Proteomes" id="UP000319483">
    <property type="component" value="Unassembled WGS sequence"/>
</dbReference>
<evidence type="ECO:0000256" key="2">
    <source>
        <dbReference type="SAM" id="MobiDB-lite"/>
    </source>
</evidence>
<comment type="caution">
    <text evidence="3">The sequence shown here is derived from an EMBL/GenBank/DDBJ whole genome shotgun (WGS) entry which is preliminary data.</text>
</comment>
<evidence type="ECO:0000313" key="4">
    <source>
        <dbReference type="Proteomes" id="UP000319483"/>
    </source>
</evidence>
<feature type="repeat" description="TPR" evidence="1">
    <location>
        <begin position="105"/>
        <end position="138"/>
    </location>
</feature>
<reference evidence="3 4" key="1">
    <citation type="submission" date="2019-07" db="EMBL/GenBank/DDBJ databases">
        <title>Gilliamella genomes.</title>
        <authorList>
            <person name="Zheng H."/>
        </authorList>
    </citation>
    <scope>NUCLEOTIDE SEQUENCE [LARGE SCALE GENOMIC DNA]</scope>
    <source>
        <strain evidence="3 4">W8127</strain>
    </source>
</reference>
<dbReference type="PROSITE" id="PS50005">
    <property type="entry name" value="TPR"/>
    <property type="match status" value="1"/>
</dbReference>
<dbReference type="Gene3D" id="1.25.40.10">
    <property type="entry name" value="Tetratricopeptide repeat domain"/>
    <property type="match status" value="1"/>
</dbReference>
<accession>A0A556SR93</accession>